<dbReference type="AlphaFoldDB" id="A0A840W0L2"/>
<protein>
    <submittedName>
        <fullName evidence="1">Putative nucleic acid-binding protein</fullName>
    </submittedName>
</protein>
<sequence>MTPFDEPFLFDASPLLHAAKADRLDVLGDLVRGHDCLTTQSVLDEVRRNDPDAHAVVVLAPWVRTVPTDSLEFLRRFGTWSTRMSLKDDHNIGETMLCAYADLQGGTLVIDDRDARKVAKRYGLVVCGTMRLIADACVRGDLTLPGASSLADTLLESGMRLPFARGGFEAWARRENLLG</sequence>
<reference evidence="1 2" key="1">
    <citation type="submission" date="2020-08" db="EMBL/GenBank/DDBJ databases">
        <title>Sequencing the genomes of 1000 actinobacteria strains.</title>
        <authorList>
            <person name="Klenk H.-P."/>
        </authorList>
    </citation>
    <scope>NUCLEOTIDE SEQUENCE [LARGE SCALE GENOMIC DNA]</scope>
    <source>
        <strain evidence="1 2">DSM 44598</strain>
    </source>
</reference>
<gene>
    <name evidence="1" type="ORF">HNR07_000739</name>
</gene>
<evidence type="ECO:0000313" key="1">
    <source>
        <dbReference type="EMBL" id="MBB5489602.1"/>
    </source>
</evidence>
<organism evidence="1 2">
    <name type="scientific">Nocardiopsis metallicus</name>
    <dbReference type="NCBI Taxonomy" id="179819"/>
    <lineage>
        <taxon>Bacteria</taxon>
        <taxon>Bacillati</taxon>
        <taxon>Actinomycetota</taxon>
        <taxon>Actinomycetes</taxon>
        <taxon>Streptosporangiales</taxon>
        <taxon>Nocardiopsidaceae</taxon>
        <taxon>Nocardiopsis</taxon>
    </lineage>
</organism>
<comment type="caution">
    <text evidence="1">The sequence shown here is derived from an EMBL/GenBank/DDBJ whole genome shotgun (WGS) entry which is preliminary data.</text>
</comment>
<dbReference type="Proteomes" id="UP000579647">
    <property type="component" value="Unassembled WGS sequence"/>
</dbReference>
<name>A0A840W0L2_9ACTN</name>
<keyword evidence="2" id="KW-1185">Reference proteome</keyword>
<proteinExistence type="predicted"/>
<accession>A0A840W0L2</accession>
<dbReference type="RefSeq" id="WP_184361911.1">
    <property type="nucleotide sequence ID" value="NZ_BAAAKM010000129.1"/>
</dbReference>
<dbReference type="EMBL" id="JACHDO010000001">
    <property type="protein sequence ID" value="MBB5489602.1"/>
    <property type="molecule type" value="Genomic_DNA"/>
</dbReference>
<evidence type="ECO:0000313" key="2">
    <source>
        <dbReference type="Proteomes" id="UP000579647"/>
    </source>
</evidence>
<dbReference type="PANTHER" id="PTHR39550">
    <property type="entry name" value="SLL0658 PROTEIN"/>
    <property type="match status" value="1"/>
</dbReference>
<dbReference type="InterPro" id="IPR021799">
    <property type="entry name" value="PIN-like_prokaryotic"/>
</dbReference>
<dbReference type="PANTHER" id="PTHR39550:SF1">
    <property type="entry name" value="SLL0658 PROTEIN"/>
    <property type="match status" value="1"/>
</dbReference>
<dbReference type="Pfam" id="PF11848">
    <property type="entry name" value="DUF3368"/>
    <property type="match status" value="1"/>
</dbReference>